<dbReference type="Proteomes" id="UP000484015">
    <property type="component" value="Unassembled WGS sequence"/>
</dbReference>
<sequence length="73" mass="7969">MQSKVKTRQDYQGSQETPQQGGGISRQSGAKGSGSMGHQEFQGARRDDARAEESRRANRVSARSTHRNGARGH</sequence>
<keyword evidence="3" id="KW-1185">Reference proteome</keyword>
<feature type="region of interest" description="Disordered" evidence="1">
    <location>
        <begin position="1"/>
        <end position="73"/>
    </location>
</feature>
<gene>
    <name evidence="2" type="ORF">GM668_13860</name>
</gene>
<reference evidence="2 3" key="1">
    <citation type="submission" date="2019-11" db="EMBL/GenBank/DDBJ databases">
        <title>Type strains purchased from KCTC, JCM and DSMZ.</title>
        <authorList>
            <person name="Lu H."/>
        </authorList>
    </citation>
    <scope>NUCLEOTIDE SEQUENCE [LARGE SCALE GENOMIC DNA]</scope>
    <source>
        <strain evidence="2 3">KCTC 42409</strain>
    </source>
</reference>
<name>A0A6L6Q174_9BURK</name>
<accession>A0A6L6Q174</accession>
<evidence type="ECO:0000313" key="3">
    <source>
        <dbReference type="Proteomes" id="UP000484015"/>
    </source>
</evidence>
<comment type="caution">
    <text evidence="2">The sequence shown here is derived from an EMBL/GenBank/DDBJ whole genome shotgun (WGS) entry which is preliminary data.</text>
</comment>
<feature type="compositionally biased region" description="Basic and acidic residues" evidence="1">
    <location>
        <begin position="43"/>
        <end position="56"/>
    </location>
</feature>
<evidence type="ECO:0000313" key="2">
    <source>
        <dbReference type="EMBL" id="MTW03169.1"/>
    </source>
</evidence>
<feature type="compositionally biased region" description="Polar residues" evidence="1">
    <location>
        <begin position="1"/>
        <end position="30"/>
    </location>
</feature>
<dbReference type="EMBL" id="WNLA01000008">
    <property type="protein sequence ID" value="MTW03169.1"/>
    <property type="molecule type" value="Genomic_DNA"/>
</dbReference>
<dbReference type="RefSeq" id="WP_155439559.1">
    <property type="nucleotide sequence ID" value="NZ_WNLA01000008.1"/>
</dbReference>
<protein>
    <submittedName>
        <fullName evidence="2">Uncharacterized protein</fullName>
    </submittedName>
</protein>
<evidence type="ECO:0000256" key="1">
    <source>
        <dbReference type="SAM" id="MobiDB-lite"/>
    </source>
</evidence>
<feature type="compositionally biased region" description="Basic residues" evidence="1">
    <location>
        <begin position="64"/>
        <end position="73"/>
    </location>
</feature>
<proteinExistence type="predicted"/>
<organism evidence="2 3">
    <name type="scientific">Pseudoduganella ginsengisoli</name>
    <dbReference type="NCBI Taxonomy" id="1462440"/>
    <lineage>
        <taxon>Bacteria</taxon>
        <taxon>Pseudomonadati</taxon>
        <taxon>Pseudomonadota</taxon>
        <taxon>Betaproteobacteria</taxon>
        <taxon>Burkholderiales</taxon>
        <taxon>Oxalobacteraceae</taxon>
        <taxon>Telluria group</taxon>
        <taxon>Pseudoduganella</taxon>
    </lineage>
</organism>
<dbReference type="AlphaFoldDB" id="A0A6L6Q174"/>